<evidence type="ECO:0000259" key="11">
    <source>
        <dbReference type="PROSITE" id="PS52004"/>
    </source>
</evidence>
<dbReference type="Gene3D" id="3.30.70.3290">
    <property type="match status" value="3"/>
</dbReference>
<dbReference type="SUPFAM" id="SSF53901">
    <property type="entry name" value="Thiolase-like"/>
    <property type="match status" value="3"/>
</dbReference>
<feature type="compositionally biased region" description="Polar residues" evidence="9">
    <location>
        <begin position="2048"/>
        <end position="2057"/>
    </location>
</feature>
<dbReference type="SUPFAM" id="SSF52151">
    <property type="entry name" value="FabD/lysophospholipase-like"/>
    <property type="match status" value="3"/>
</dbReference>
<feature type="region of interest" description="C-terminal hotdog fold" evidence="8">
    <location>
        <begin position="3813"/>
        <end position="3955"/>
    </location>
</feature>
<evidence type="ECO:0000256" key="6">
    <source>
        <dbReference type="ARBA" id="ARBA00023268"/>
    </source>
</evidence>
<dbReference type="CDD" id="cd00833">
    <property type="entry name" value="PKS"/>
    <property type="match status" value="3"/>
</dbReference>
<dbReference type="SUPFAM" id="SSF55048">
    <property type="entry name" value="Probable ACP-binding domain of malonyl-CoA ACP transacylase"/>
    <property type="match status" value="3"/>
</dbReference>
<dbReference type="PANTHER" id="PTHR43775">
    <property type="entry name" value="FATTY ACID SYNTHASE"/>
    <property type="match status" value="1"/>
</dbReference>
<dbReference type="Pfam" id="PF02801">
    <property type="entry name" value="Ketoacyl-synt_C"/>
    <property type="match status" value="3"/>
</dbReference>
<feature type="region of interest" description="C-terminal hotdog fold" evidence="8">
    <location>
        <begin position="2074"/>
        <end position="2214"/>
    </location>
</feature>
<dbReference type="InterPro" id="IPR016039">
    <property type="entry name" value="Thiolase-like"/>
</dbReference>
<evidence type="ECO:0000256" key="2">
    <source>
        <dbReference type="ARBA" id="ARBA00022450"/>
    </source>
</evidence>
<dbReference type="Gene3D" id="1.10.1200.10">
    <property type="entry name" value="ACP-like"/>
    <property type="match status" value="3"/>
</dbReference>
<evidence type="ECO:0000313" key="13">
    <source>
        <dbReference type="EMBL" id="GGY62449.1"/>
    </source>
</evidence>
<dbReference type="InterPro" id="IPR036291">
    <property type="entry name" value="NAD(P)-bd_dom_sf"/>
</dbReference>
<feature type="active site" description="Proton acceptor; for dehydratase activity" evidence="8">
    <location>
        <position position="3709"/>
    </location>
</feature>
<dbReference type="InterPro" id="IPR016035">
    <property type="entry name" value="Acyl_Trfase/lysoPLipase"/>
</dbReference>
<dbReference type="InterPro" id="IPR020841">
    <property type="entry name" value="PKS_Beta-ketoAc_synthase_dom"/>
</dbReference>
<dbReference type="SMART" id="SM00827">
    <property type="entry name" value="PKS_AT"/>
    <property type="match status" value="3"/>
</dbReference>
<dbReference type="CDD" id="cd08956">
    <property type="entry name" value="KR_3_FAS_SDR_x"/>
    <property type="match status" value="2"/>
</dbReference>
<feature type="domain" description="Carrier" evidence="10">
    <location>
        <begin position="928"/>
        <end position="1003"/>
    </location>
</feature>
<keyword evidence="4" id="KW-0808">Transferase</keyword>
<dbReference type="InterPro" id="IPR032821">
    <property type="entry name" value="PKS_assoc"/>
</dbReference>
<dbReference type="InterPro" id="IPR001227">
    <property type="entry name" value="Ac_transferase_dom_sf"/>
</dbReference>
<dbReference type="Pfam" id="PF14765">
    <property type="entry name" value="PS-DH"/>
    <property type="match status" value="2"/>
</dbReference>
<evidence type="ECO:0000256" key="4">
    <source>
        <dbReference type="ARBA" id="ARBA00022679"/>
    </source>
</evidence>
<dbReference type="PROSITE" id="PS00012">
    <property type="entry name" value="PHOSPHOPANTETHEINE"/>
    <property type="match status" value="2"/>
</dbReference>
<dbReference type="Pfam" id="PF16197">
    <property type="entry name" value="KAsynt_C_assoc"/>
    <property type="match status" value="3"/>
</dbReference>
<reference evidence="14" key="1">
    <citation type="journal article" date="2019" name="Int. J. Syst. Evol. Microbiol.">
        <title>The Global Catalogue of Microorganisms (GCM) 10K type strain sequencing project: providing services to taxonomists for standard genome sequencing and annotation.</title>
        <authorList>
            <consortium name="The Broad Institute Genomics Platform"/>
            <consortium name="The Broad Institute Genome Sequencing Center for Infectious Disease"/>
            <person name="Wu L."/>
            <person name="Ma J."/>
        </authorList>
    </citation>
    <scope>NUCLEOTIDE SEQUENCE [LARGE SCALE GENOMIC DNA]</scope>
    <source>
        <strain evidence="14">JCM 4594</strain>
    </source>
</reference>
<dbReference type="PROSITE" id="PS52019">
    <property type="entry name" value="PKS_MFAS_DH"/>
    <property type="match status" value="2"/>
</dbReference>
<dbReference type="Pfam" id="PF00109">
    <property type="entry name" value="ketoacyl-synt"/>
    <property type="match status" value="3"/>
</dbReference>
<evidence type="ECO:0000313" key="14">
    <source>
        <dbReference type="Proteomes" id="UP000600946"/>
    </source>
</evidence>
<dbReference type="SMART" id="SM00823">
    <property type="entry name" value="PKS_PP"/>
    <property type="match status" value="3"/>
</dbReference>
<comment type="pathway">
    <text evidence="1">Antibiotic biosynthesis.</text>
</comment>
<dbReference type="InterPro" id="IPR009081">
    <property type="entry name" value="PP-bd_ACP"/>
</dbReference>
<feature type="region of interest" description="Disordered" evidence="9">
    <location>
        <begin position="1450"/>
        <end position="1480"/>
    </location>
</feature>
<gene>
    <name evidence="13" type="ORF">GCM10010326_66670</name>
</gene>
<keyword evidence="3" id="KW-0597">Phosphoprotein</keyword>
<dbReference type="PROSITE" id="PS52004">
    <property type="entry name" value="KS3_2"/>
    <property type="match status" value="3"/>
</dbReference>
<dbReference type="InterPro" id="IPR049551">
    <property type="entry name" value="PKS_DH_C"/>
</dbReference>
<feature type="domain" description="PKS/mFAS DH" evidence="12">
    <location>
        <begin position="3677"/>
        <end position="3955"/>
    </location>
</feature>
<dbReference type="Gene3D" id="3.10.129.110">
    <property type="entry name" value="Polyketide synthase dehydratase"/>
    <property type="match status" value="2"/>
</dbReference>
<dbReference type="InterPro" id="IPR013968">
    <property type="entry name" value="PKS_KR"/>
</dbReference>
<dbReference type="Gene3D" id="3.40.366.10">
    <property type="entry name" value="Malonyl-Coenzyme A Acyl Carrier Protein, domain 2"/>
    <property type="match status" value="3"/>
</dbReference>
<evidence type="ECO:0000256" key="9">
    <source>
        <dbReference type="SAM" id="MobiDB-lite"/>
    </source>
</evidence>
<dbReference type="InterPro" id="IPR020807">
    <property type="entry name" value="PKS_DH"/>
</dbReference>
<dbReference type="InterPro" id="IPR020806">
    <property type="entry name" value="PKS_PP-bd"/>
</dbReference>
<evidence type="ECO:0000256" key="5">
    <source>
        <dbReference type="ARBA" id="ARBA00023194"/>
    </source>
</evidence>
<accession>A0ABQ3ARK6</accession>
<keyword evidence="14" id="KW-1185">Reference proteome</keyword>
<dbReference type="InterPro" id="IPR016036">
    <property type="entry name" value="Malonyl_transacylase_ACP-bd"/>
</dbReference>
<keyword evidence="5" id="KW-0045">Antibiotic biosynthesis</keyword>
<feature type="region of interest" description="N-terminal hotdog fold" evidence="8">
    <location>
        <begin position="3677"/>
        <end position="3797"/>
    </location>
</feature>
<dbReference type="SUPFAM" id="SSF51735">
    <property type="entry name" value="NAD(P)-binding Rossmann-fold domains"/>
    <property type="match status" value="4"/>
</dbReference>
<dbReference type="InterPro" id="IPR050091">
    <property type="entry name" value="PKS_NRPS_Biosynth_Enz"/>
</dbReference>
<organism evidence="13 14">
    <name type="scientific">Streptomyces xanthochromogenes</name>
    <dbReference type="NCBI Taxonomy" id="67384"/>
    <lineage>
        <taxon>Bacteria</taxon>
        <taxon>Bacillati</taxon>
        <taxon>Actinomycetota</taxon>
        <taxon>Actinomycetes</taxon>
        <taxon>Kitasatosporales</taxon>
        <taxon>Streptomycetaceae</taxon>
        <taxon>Streptomyces</taxon>
    </lineage>
</organism>
<evidence type="ECO:0000256" key="7">
    <source>
        <dbReference type="ARBA" id="ARBA00023315"/>
    </source>
</evidence>
<dbReference type="Pfam" id="PF00550">
    <property type="entry name" value="PP-binding"/>
    <property type="match status" value="3"/>
</dbReference>
<dbReference type="Pfam" id="PF08659">
    <property type="entry name" value="KR"/>
    <property type="match status" value="2"/>
</dbReference>
<dbReference type="Gene3D" id="3.40.50.720">
    <property type="entry name" value="NAD(P)-binding Rossmann-like Domain"/>
    <property type="match status" value="2"/>
</dbReference>
<dbReference type="PROSITE" id="PS50075">
    <property type="entry name" value="CARRIER"/>
    <property type="match status" value="3"/>
</dbReference>
<dbReference type="PANTHER" id="PTHR43775:SF51">
    <property type="entry name" value="INACTIVE PHENOLPHTHIOCEROL SYNTHESIS POLYKETIDE SYNTHASE TYPE I PKS1-RELATED"/>
    <property type="match status" value="1"/>
</dbReference>
<evidence type="ECO:0000259" key="10">
    <source>
        <dbReference type="PROSITE" id="PS50075"/>
    </source>
</evidence>
<dbReference type="Gene3D" id="3.40.47.10">
    <property type="match status" value="3"/>
</dbReference>
<dbReference type="InterPro" id="IPR049552">
    <property type="entry name" value="PKS_DH_N"/>
</dbReference>
<evidence type="ECO:0000259" key="12">
    <source>
        <dbReference type="PROSITE" id="PS52019"/>
    </source>
</evidence>
<evidence type="ECO:0000256" key="8">
    <source>
        <dbReference type="PROSITE-ProRule" id="PRU01363"/>
    </source>
</evidence>
<dbReference type="SMART" id="SM00822">
    <property type="entry name" value="PKS_KR"/>
    <property type="match status" value="2"/>
</dbReference>
<feature type="domain" description="Carrier" evidence="10">
    <location>
        <begin position="2678"/>
        <end position="2753"/>
    </location>
</feature>
<feature type="domain" description="Ketosynthase family 3 (KS3)" evidence="11">
    <location>
        <begin position="2775"/>
        <end position="3202"/>
    </location>
</feature>
<name>A0ABQ3ARK6_9ACTN</name>
<dbReference type="InterPro" id="IPR014043">
    <property type="entry name" value="Acyl_transferase_dom"/>
</dbReference>
<feature type="region of interest" description="N-terminal hotdog fold" evidence="8">
    <location>
        <begin position="1934"/>
        <end position="2060"/>
    </location>
</feature>
<dbReference type="InterPro" id="IPR055123">
    <property type="entry name" value="SpnB-like_Rossmann"/>
</dbReference>
<dbReference type="Pfam" id="PF21089">
    <property type="entry name" value="PKS_DH_N"/>
    <property type="match status" value="2"/>
</dbReference>
<dbReference type="SUPFAM" id="SSF47336">
    <property type="entry name" value="ACP-like"/>
    <property type="match status" value="3"/>
</dbReference>
<sequence length="4588" mass="481097">MSDNAPVVVDAHIDRDEPVAVVGMSCRLPGSDSPAAFWKLLTGGTSAIGDVPADRWGAQEPTAVSRGGFLDGVGDFDASFFAVSPREATAMDPQQRIVLELAWEALEDAGIVPASLRGTDTSVFVGTLRDDYSNLVYQRGTDALTQHTMTGLNRGVIANRVSHHLGLRGPSMTVDAAQSSSLVAVHLACESLRTGESAAAIAAGVNLNLLAENTVTEERFGALSADGVTYTFDARANGFVPGEGSAVVVLKPLRTAIEDGDRIYGVIRGSAVNNDGATDGLTVPSEDAQTQVVRAAGERAGVDTGDVQYVELHGTGTPVGDPIEARALGGALGAGRGDQDLLRVGSVKTNIGHLEGAAGIAGLLKVLLSVHHRLLPPSLNFETPNPAIPLRELGLAVQRELTEWPRPDRPLVAGVSSFGMGGTNCHVVVTEGPPTAAATAPAPSAAPAVLPWVVSGTSPAALRAQADRLLTLVGDEASPSPVDVGWSLATTRTAFRHRAVVLAPDRPGLLKAMAALASGRTAPGVVTGTADRAPFAVLFTGQGAQRAGMGRELYEAFPAYAAAFDEVAAALDPHLDRPVAETVRDGQGLDDTLNAQPALFAVEVALYRLLETWGVRPDFLLGHSIGEVTAAHVAGVLDLADAAFLVATRARLMQSARAGGTMVAVQATEDEVLALLADHGDRVSIAGLNGPRSTVLSGDRDAVDAVAAQLREQGRKATRLAVSHAFHSGHMDDVLDDFRTAIEGLAFHPPRIPIVSNVTGTLATTAELTSPDYWALHIRRTVRFQDGVRFLEAQGVTTLLEAGPDGVLSALARDSFENPDHGEAVPLLRRERSEPLSALTALATLSVRGGEVDWPPLFDGSGARRVDLPTYAFQRKRYWFDAAARPTTPSEPRVHHAETPAVDEAAPLDPHGELGARLAGLSDRERQHAVTELVTEHIAAVLEYASDDHIDPRAPFRELGFTSLMTTELRAGLARTTGLRLPTGLLFDHPTPQALTEFIETELMGAGAPASRSGFARADDGEPIAIISMACRFPGSVASPEDLWRLVSEERDAVSSFPTARGWPDDLYDPDSDRQGGSTVRHGGFLHDAGEFDAAFFGISPREALGMDPQQRLLLETSWEAVERAGLLPESLRGSRTGVFVGATSLEYGPRMQDAPQAVQGNVLTGSTSSVMSGRIAYQLGLVGPAVTADTACSSSLVALHLAMRSLRAGETDLALAGGAAVMSSPGMFVEFSRQRGLAPDGRCKSFAESADGTGWSEGVGLLLVERLSDARRNGHQVLAVIRGSAVNQDGASNGLTAPSGLAQQRVIREALADSRLTPADVDAVEAHGTGTRLGDPIEAEALMATYGSGREGREPVYLGSLKSNIGHAQAAAGVGGIIKMVQAMRHGVLPRTLHVERPTPHVDWTAGAVELLTEARAWPGERSTRRAAISSFGISGTNAHVVIEHDPATDGAALPAPDVPDADPAEATTAAPTARPSAADGGLDVPWILSARDETALRAQAGRLRAHLGETADVASVGWSLAATRTAFEERAVVLGDTVEDRLASLEALADGHEQAQNVIRGTAAAGRTAFLFTGQGAQHLGMGRELYGSHPVFATALDAVFDAFDGLLEHPLRDVMFAGPDDDAAELLHRTSYTQPALFAVEVALYRLSAHHGMTPDLLAGHSIGELAAAHVAGVFSLRDAATLVAARAGLMQSAPADGAMVALQGTEEEVRHALAGLEESVGIAAVNGPRSVIVSGDESLVTGIAADWRERGRRTTRLQVSHAFHSPHMDGVLARFREIAATVRFHPPTIPIVSTVTGRTATAEELTSAEYWTGQIRATVRFLDAVEELHRQGATVFVEVGPDGVLTALTQGALEDVTAVALMRHGHPERHTVSRALARAHTAGAPLDGATFCPGATPVDLPTYAFQRELYWLAPQPPADVRSLGLDTADHPLLTAAVELAGREDAVLTSRISLNSHPWLVDHAIAGTVLLPATAFLELAVAAGSHLGVPYVDDLTLEAPLTLPAGEAVRVQVAVGAPDGTGGRPFTIHAGPDGETDHTRRWTRHTSGTLTSSAPAAERSGQPVPWPPVGATAEPVDDLYARLAALGYAYGPAFQGVEAIWRDGTDVYAEVRLPSGAAETAARFGLHPALLDAALHPVVLDAGAAGPGDSILLPFAWSGVYLHAVGATALRVRIRPTGTHTVSLSLADGTGAPVADVESLTLRPVARDKLVAPTWKAADALYQVNWTAVGGAQPDAGPTWAEAGDDLSAVGAADVIVVRHHRPSDGDAHAPAVRVLGLVQEFLADERFADCRMVVVTSGAIATTSDEDVTDLAAAPVWGLVRSVQSEYPDRLVLVDLDSDAARAVSAGDHRHPLTAAMASGESQLAVRDGELRAPRLAHAVLPDANDSLPELDRDGTVLITGGLGGLGALLARHLVTEHGVGHLLLTSRRGVEAPGARELAAELTEAGATVRIEAADVSVAAEVSALLATVDTAHPLTAVMHTAGVLDDATALSLTPERLATVMRPKADAARHLHELTRTLDLRAFVLFSSVSGLIGTAGQANYAAANTYLDALAQHRRAHGLPATSLAWGLWDGTQGMGSTLSAAALARWERAGMPPLTPAQGLALFDQALSTDAALLVPVPLEPSRIADEPHPILRDLVPTRIRRVAKRGSEGARASDWTRHIAALPEAQRKEAVLDLVRGHVAAVLGHATASAITPDRSFSDIGFDSMSGVALRNQLQQATGLRLPSTLVFDHPAPAAVAEYLLGRTAEEAGERKTPQVVTRRGRTGTDEPIAIVGMACRYPGGVASPADLWRLVADGVDAVSEFPSNRGWDLEGLYDPDPENAGTSYTRHGGFLHDAGLFDSAFFGMAPREATAVDPQQRLLLETAWETFESAGIDPATLRGSATAVFAGAMYDDYPAHIAAAPGEFEGFLLAGNLSSVLSGRVAYTYGLEGPAVTVDTACSSSLVALHLAVNALRTGECDLALAGGVTVMSQPTTFVEFSRQRGLSTDGRCKAFAESADGTGWSEGVGLLLVERLSDARRNGHDVLAVVRGTAINQDGASNGLTAPNGPSQERVIRQALANAGLNAADVDAVEAHGTGTTLGDPIEAQALLNTYGQERPDDGAPLWLGSLKSNIGHSQAAAGVGGIIKMIQAMDHGVLPRTLHVDEPSRHVDWDAGAISLLTEPQQWPTADRPRRAGISSFGISGTNAHVIIEEPGTIASRPTDPPAVSAPAVSAWIVSARTEDALSAQAARLQAYIGENPDLTPADIGYSLAAGRAVLNHSAAVVGDSDALRDGLDALARGGSAPSIQRGHRDGTGKTAFLFTGQGSQRVGMGRELYESAPAFARALDDVCKHLDPALPRPLKDVLFAAAGSAEAALLDRTVFTQAALFAVEVALYRWFEHHGVTPDLVMGHSIGEVAAAHVAGVLDLVDACHLVAERGRLMEAAPEGGAMAAIEAGEEEVRDALAALGEDGDRVAVAAVNGPRAVVISGDALVVERLTDAWRGKGVRAKRLGVSHAFHSPHMDTVLEEFRAAVARLTLRAPSIPVVSNLTGRQATDEELTSPDYWARHIRQAVRFHDGLRYLEEHGTTEFVELGPDGVLTAMVQQSLQGQAATAAPALRRNRPEAETTLGVLASLQMRGSGPDWAKVFPGARRVPLPTYAFQQQRYWLDTPQPTADADGLGLNALHHPLLGAAVGIAARDEFLFTGRLSLRTHAWLADHAVAGTVLLPATGLLEMVARAGEQLGTERIDELTLAAPLVLPERGDVQIQVAVGASDGGRRTVEVHSRTGDGEWVSNAHGTLASDEMATATDVATGLAAWPPTDAVEVDLAGAYERLAEQDYAYGPAFQGLRRVWHGDGVVFAEVVLPEEPGADAGRFLLHPALLDAALHPLLPGVTSETGTARLPFSWSGVRLHAVGASALRVRLTLSDPSVETLDVSLLVTDAAGMPVASVESLTLRPLSRDAVRGAAQSSQSGLFPVEWAEVAVPAEPVDMSRWAALSVAPVASVPSYPGLDGVARSGADTVLWSLMSQGAGGELNGAGVAGLARVELCRVLGRVQEFLADERLAHARLVVVTRGAVATTADEDVPDLVHAGVWGLLRVAQTENPGRVVLVDLDQDGEAHLPAALGLAEPQVAVREGKLLAPRLGRVRQAVDAEAPRWDQGTVLITGATGVLGGVLARHLVVEHGARSLLLLSRRGGDAPGAAELERELTGLGAQVDFAACDVTDREALARVLDGSQVRAVVHTAGVLDDAVFGELTPDRLDAVAQPKIDAAWNLHELTRSQPLTAFVMYSSIAGLIGNAGQANYAAGNTFLDALAHHRRALGLPGTSLAWGLWSQSSTISGQLNETDLRRLARLGLVALPADRGMELFDQSLVTGQPVLAATYLDTGVLRRQGDQLLPILRGLVPAATRRRTAGSATGTDGGAGWGRQMAALPPAEREKAVVDMVRAQVAGVLGHSGSNAVEADRPFQEAGFDSLTAVELRNQLNSITGLRLPTTLVFDYPNPTAVAHHLLERLVDEQGPVAEPVLAELDRVLPTIRSIIGHEESRALVATKLRELLLLTDPAGDSGLGIGGGTVADTDLETASDEELFALLDDRE</sequence>
<keyword evidence="6" id="KW-0511">Multifunctional enzyme</keyword>
<proteinExistence type="predicted"/>
<dbReference type="InterPro" id="IPR006162">
    <property type="entry name" value="Ppantetheine_attach_site"/>
</dbReference>
<evidence type="ECO:0000256" key="1">
    <source>
        <dbReference type="ARBA" id="ARBA00004792"/>
    </source>
</evidence>
<dbReference type="InterPro" id="IPR014030">
    <property type="entry name" value="Ketoacyl_synth_N"/>
</dbReference>
<feature type="domain" description="Carrier" evidence="10">
    <location>
        <begin position="4428"/>
        <end position="4506"/>
    </location>
</feature>
<dbReference type="SMART" id="SM00825">
    <property type="entry name" value="PKS_KS"/>
    <property type="match status" value="3"/>
</dbReference>
<dbReference type="InterPro" id="IPR014031">
    <property type="entry name" value="Ketoacyl_synth_C"/>
</dbReference>
<evidence type="ECO:0000256" key="3">
    <source>
        <dbReference type="ARBA" id="ARBA00022553"/>
    </source>
</evidence>
<feature type="active site" description="Proton donor; for dehydratase activity" evidence="8">
    <location>
        <position position="2135"/>
    </location>
</feature>
<dbReference type="RefSeq" id="WP_373300271.1">
    <property type="nucleotide sequence ID" value="NZ_BMUU01000015.1"/>
</dbReference>
<dbReference type="InterPro" id="IPR018201">
    <property type="entry name" value="Ketoacyl_synth_AS"/>
</dbReference>
<keyword evidence="7" id="KW-0012">Acyltransferase</keyword>
<feature type="active site" description="Proton donor; for dehydratase activity" evidence="8">
    <location>
        <position position="3874"/>
    </location>
</feature>
<feature type="domain" description="Ketosynthase family 3 (KS3)" evidence="11">
    <location>
        <begin position="1021"/>
        <end position="1446"/>
    </location>
</feature>
<dbReference type="InterPro" id="IPR049900">
    <property type="entry name" value="PKS_mFAS_DH"/>
</dbReference>
<feature type="region of interest" description="Disordered" evidence="9">
    <location>
        <begin position="2024"/>
        <end position="2067"/>
    </location>
</feature>
<comment type="caution">
    <text evidence="13">The sequence shown here is derived from an EMBL/GenBank/DDBJ whole genome shotgun (WGS) entry which is preliminary data.</text>
</comment>
<feature type="compositionally biased region" description="Low complexity" evidence="9">
    <location>
        <begin position="1466"/>
        <end position="1480"/>
    </location>
</feature>
<feature type="active site" description="Proton acceptor; for dehydratase activity" evidence="8">
    <location>
        <position position="1966"/>
    </location>
</feature>
<dbReference type="InterPro" id="IPR057326">
    <property type="entry name" value="KR_dom"/>
</dbReference>
<dbReference type="Pfam" id="PF00698">
    <property type="entry name" value="Acyl_transf_1"/>
    <property type="match status" value="3"/>
</dbReference>
<dbReference type="Pfam" id="PF22953">
    <property type="entry name" value="SpnB_Rossmann"/>
    <property type="match status" value="2"/>
</dbReference>
<dbReference type="InterPro" id="IPR042104">
    <property type="entry name" value="PKS_dehydratase_sf"/>
</dbReference>
<feature type="domain" description="Ketosynthase family 3 (KS3)" evidence="11">
    <location>
        <begin position="16"/>
        <end position="431"/>
    </location>
</feature>
<keyword evidence="2" id="KW-0596">Phosphopantetheine</keyword>
<dbReference type="EMBL" id="BMUU01000015">
    <property type="protein sequence ID" value="GGY62449.1"/>
    <property type="molecule type" value="Genomic_DNA"/>
</dbReference>
<dbReference type="SMART" id="SM01294">
    <property type="entry name" value="PKS_PP_betabranch"/>
    <property type="match status" value="2"/>
</dbReference>
<protein>
    <submittedName>
        <fullName evidence="13">Polyketide synthase</fullName>
    </submittedName>
</protein>
<dbReference type="Proteomes" id="UP000600946">
    <property type="component" value="Unassembled WGS sequence"/>
</dbReference>
<dbReference type="SMART" id="SM00826">
    <property type="entry name" value="PKS_DH"/>
    <property type="match status" value="2"/>
</dbReference>
<feature type="domain" description="PKS/mFAS DH" evidence="12">
    <location>
        <begin position="1934"/>
        <end position="2214"/>
    </location>
</feature>
<dbReference type="PROSITE" id="PS00606">
    <property type="entry name" value="KS3_1"/>
    <property type="match status" value="2"/>
</dbReference>
<dbReference type="InterPro" id="IPR036736">
    <property type="entry name" value="ACP-like_sf"/>
</dbReference>